<name>A0A0V0S0C1_9BILA</name>
<accession>A0A0V0S0C1</accession>
<dbReference type="EMBL" id="JYDL01000051">
    <property type="protein sequence ID" value="KRX20187.1"/>
    <property type="molecule type" value="Genomic_DNA"/>
</dbReference>
<evidence type="ECO:0000256" key="1">
    <source>
        <dbReference type="SAM" id="MobiDB-lite"/>
    </source>
</evidence>
<reference evidence="2 3" key="1">
    <citation type="submission" date="2015-01" db="EMBL/GenBank/DDBJ databases">
        <title>Evolution of Trichinella species and genotypes.</title>
        <authorList>
            <person name="Korhonen P.K."/>
            <person name="Edoardo P."/>
            <person name="Giuseppe L.R."/>
            <person name="Gasser R.B."/>
        </authorList>
    </citation>
    <scope>NUCLEOTIDE SEQUENCE [LARGE SCALE GENOMIC DNA]</scope>
    <source>
        <strain evidence="2">ISS37</strain>
    </source>
</reference>
<dbReference type="Proteomes" id="UP000054630">
    <property type="component" value="Unassembled WGS sequence"/>
</dbReference>
<organism evidence="2 3">
    <name type="scientific">Trichinella nelsoni</name>
    <dbReference type="NCBI Taxonomy" id="6336"/>
    <lineage>
        <taxon>Eukaryota</taxon>
        <taxon>Metazoa</taxon>
        <taxon>Ecdysozoa</taxon>
        <taxon>Nematoda</taxon>
        <taxon>Enoplea</taxon>
        <taxon>Dorylaimia</taxon>
        <taxon>Trichinellida</taxon>
        <taxon>Trichinellidae</taxon>
        <taxon>Trichinella</taxon>
    </lineage>
</organism>
<feature type="region of interest" description="Disordered" evidence="1">
    <location>
        <begin position="140"/>
        <end position="181"/>
    </location>
</feature>
<comment type="caution">
    <text evidence="2">The sequence shown here is derived from an EMBL/GenBank/DDBJ whole genome shotgun (WGS) entry which is preliminary data.</text>
</comment>
<dbReference type="AlphaFoldDB" id="A0A0V0S0C1"/>
<evidence type="ECO:0000313" key="3">
    <source>
        <dbReference type="Proteomes" id="UP000054630"/>
    </source>
</evidence>
<gene>
    <name evidence="2" type="ORF">T07_3136</name>
</gene>
<protein>
    <submittedName>
        <fullName evidence="2">Uncharacterized protein</fullName>
    </submittedName>
</protein>
<evidence type="ECO:0000313" key="2">
    <source>
        <dbReference type="EMBL" id="KRX20187.1"/>
    </source>
</evidence>
<dbReference type="OrthoDB" id="192887at2759"/>
<sequence>MHNCHSQYYPRLEKCPRVLSTREFTPPNGKEPSPLVGTKPLFFRNCFRSCSSPAELSRLCSARSSVAAAFSVLVVLVPLGAASAADAVSTRSLAVDANVNNNNNNSDNKLLLTVVLIRDEKRRQTLLKEAVAQRAVHRSSRAYKAAGRQSTAEQTEKDRERLTTAAQHGRRSLKNWRTNNTGACSLFPSPKVSSLNNLNKAIKQTIPKAKLETQFQRQTIESTQSARNWNAQIGTY</sequence>
<keyword evidence="3" id="KW-1185">Reference proteome</keyword>
<proteinExistence type="predicted"/>